<dbReference type="AlphaFoldDB" id="A0A1E5UVW8"/>
<name>A0A1E5UVW8_9POAL</name>
<gene>
    <name evidence="8" type="ORF">BAE44_0021966</name>
</gene>
<dbReference type="Gene3D" id="2.60.120.340">
    <property type="entry name" value="Nucleoplasmin core domain"/>
    <property type="match status" value="1"/>
</dbReference>
<dbReference type="PROSITE" id="PS50059">
    <property type="entry name" value="FKBP_PPIASE"/>
    <property type="match status" value="1"/>
</dbReference>
<dbReference type="SUPFAM" id="SSF54534">
    <property type="entry name" value="FKBP-like"/>
    <property type="match status" value="1"/>
</dbReference>
<dbReference type="PANTHER" id="PTHR43811">
    <property type="entry name" value="FKBP-TYPE PEPTIDYL-PROLYL CIS-TRANS ISOMERASE FKPA"/>
    <property type="match status" value="1"/>
</dbReference>
<dbReference type="EC" id="5.2.1.8" evidence="2 5"/>
<evidence type="ECO:0000259" key="7">
    <source>
        <dbReference type="PROSITE" id="PS50059"/>
    </source>
</evidence>
<dbReference type="Proteomes" id="UP000095767">
    <property type="component" value="Unassembled WGS sequence"/>
</dbReference>
<dbReference type="Gene3D" id="3.10.50.40">
    <property type="match status" value="1"/>
</dbReference>
<protein>
    <recommendedName>
        <fullName evidence="2 5">peptidylprolyl isomerase</fullName>
        <ecNumber evidence="2 5">5.2.1.8</ecNumber>
    </recommendedName>
</protein>
<evidence type="ECO:0000256" key="2">
    <source>
        <dbReference type="ARBA" id="ARBA00013194"/>
    </source>
</evidence>
<evidence type="ECO:0000256" key="6">
    <source>
        <dbReference type="SAM" id="MobiDB-lite"/>
    </source>
</evidence>
<keyword evidence="9" id="KW-1185">Reference proteome</keyword>
<dbReference type="InterPro" id="IPR001179">
    <property type="entry name" value="PPIase_FKBP_dom"/>
</dbReference>
<evidence type="ECO:0000256" key="3">
    <source>
        <dbReference type="ARBA" id="ARBA00023110"/>
    </source>
</evidence>
<feature type="compositionally biased region" description="Basic and acidic residues" evidence="6">
    <location>
        <begin position="143"/>
        <end position="155"/>
    </location>
</feature>
<evidence type="ECO:0000256" key="4">
    <source>
        <dbReference type="ARBA" id="ARBA00023235"/>
    </source>
</evidence>
<evidence type="ECO:0000256" key="1">
    <source>
        <dbReference type="ARBA" id="ARBA00000971"/>
    </source>
</evidence>
<feature type="compositionally biased region" description="Basic and acidic residues" evidence="6">
    <location>
        <begin position="117"/>
        <end position="127"/>
    </location>
</feature>
<keyword evidence="3 5" id="KW-0697">Rotamase</keyword>
<evidence type="ECO:0000313" key="8">
    <source>
        <dbReference type="EMBL" id="OEL17017.1"/>
    </source>
</evidence>
<dbReference type="GO" id="GO:0003755">
    <property type="term" value="F:peptidyl-prolyl cis-trans isomerase activity"/>
    <property type="evidence" value="ECO:0007669"/>
    <property type="project" value="UniProtKB-KW"/>
</dbReference>
<feature type="region of interest" description="Disordered" evidence="6">
    <location>
        <begin position="99"/>
        <end position="204"/>
    </location>
</feature>
<dbReference type="OrthoDB" id="1902587at2759"/>
<evidence type="ECO:0000313" key="9">
    <source>
        <dbReference type="Proteomes" id="UP000095767"/>
    </source>
</evidence>
<feature type="compositionally biased region" description="Basic and acidic residues" evidence="6">
    <location>
        <begin position="330"/>
        <end position="339"/>
    </location>
</feature>
<evidence type="ECO:0000256" key="5">
    <source>
        <dbReference type="PROSITE-ProRule" id="PRU00277"/>
    </source>
</evidence>
<keyword evidence="4 5" id="KW-0413">Isomerase</keyword>
<feature type="compositionally biased region" description="Acidic residues" evidence="6">
    <location>
        <begin position="104"/>
        <end position="116"/>
    </location>
</feature>
<proteinExistence type="predicted"/>
<dbReference type="Pfam" id="PF00254">
    <property type="entry name" value="FKBP_C"/>
    <property type="match status" value="1"/>
</dbReference>
<dbReference type="STRING" id="888268.A0A1E5UVW8"/>
<sequence>MDAGVEVKPGKPYTHTYQADHGRLRVCQATLGNCDAAARTVLQCNVGNKIPIKLCSLNPKLAEMCHLEIELEEVDDVVFSVIDHRIILNIVIRESYGEDVGQSDTDEDHDADEDRYESDFIDDRDVPSDFIGVSDDECSPPCHGKEKASEKQTRKTEKRRRLKKDQADSTNDNDDDSPVMKPAVKRNAPSIFDSGSDEEDNVPIPVALGKKDSAKVAVKRNAPSIIDSGSDEDNVPIPVALGKEDTAKVADKHNAPSIFDIGSDEEDNVPIPVALGKKDSANIAVKRTAPTIFDSGSDEEDNVPISVSLGKKGSTEVAEKTNPQNGQTNDETKKKSSGDKKRKSSAISEDPASPMDIADANAPSVSKQGAEIKKKSKKKMRKQSGEEDEKQSNIRTLEDGLMVEDLSTGNVDAKVASDGCKVYIKYVGMLKDGKIVESNLSEKPYKFKLGAGKVIRGWDVGICGMRVGEKRRLTVPPSMCSGGKSAVDVPKSSSVIYEIELLKVK</sequence>
<feature type="region of interest" description="Disordered" evidence="6">
    <location>
        <begin position="289"/>
        <end position="395"/>
    </location>
</feature>
<reference evidence="8 9" key="1">
    <citation type="submission" date="2016-09" db="EMBL/GenBank/DDBJ databases">
        <title>The draft genome of Dichanthelium oligosanthes: A C3 panicoid grass species.</title>
        <authorList>
            <person name="Studer A.J."/>
            <person name="Schnable J.C."/>
            <person name="Brutnell T.P."/>
        </authorList>
    </citation>
    <scope>NUCLEOTIDE SEQUENCE [LARGE SCALE GENOMIC DNA]</scope>
    <source>
        <strain evidence="9">cv. Kellogg 1175</strain>
        <tissue evidence="8">Leaf</tissue>
    </source>
</reference>
<comment type="catalytic activity">
    <reaction evidence="1 5">
        <text>[protein]-peptidylproline (omega=180) = [protein]-peptidylproline (omega=0)</text>
        <dbReference type="Rhea" id="RHEA:16237"/>
        <dbReference type="Rhea" id="RHEA-COMP:10747"/>
        <dbReference type="Rhea" id="RHEA-COMP:10748"/>
        <dbReference type="ChEBI" id="CHEBI:83833"/>
        <dbReference type="ChEBI" id="CHEBI:83834"/>
        <dbReference type="EC" id="5.2.1.8"/>
    </reaction>
</comment>
<organism evidence="8 9">
    <name type="scientific">Dichanthelium oligosanthes</name>
    <dbReference type="NCBI Taxonomy" id="888268"/>
    <lineage>
        <taxon>Eukaryota</taxon>
        <taxon>Viridiplantae</taxon>
        <taxon>Streptophyta</taxon>
        <taxon>Embryophyta</taxon>
        <taxon>Tracheophyta</taxon>
        <taxon>Spermatophyta</taxon>
        <taxon>Magnoliopsida</taxon>
        <taxon>Liliopsida</taxon>
        <taxon>Poales</taxon>
        <taxon>Poaceae</taxon>
        <taxon>PACMAD clade</taxon>
        <taxon>Panicoideae</taxon>
        <taxon>Panicodae</taxon>
        <taxon>Paniceae</taxon>
        <taxon>Dichantheliinae</taxon>
        <taxon>Dichanthelium</taxon>
    </lineage>
</organism>
<dbReference type="EMBL" id="LWDX02061323">
    <property type="protein sequence ID" value="OEL17017.1"/>
    <property type="molecule type" value="Genomic_DNA"/>
</dbReference>
<accession>A0A1E5UVW8</accession>
<dbReference type="PANTHER" id="PTHR43811:SF48">
    <property type="entry name" value="PEPTIDYL-PROLYL CIS-TRANS ISOMERASE FKBP43"/>
    <property type="match status" value="1"/>
</dbReference>
<dbReference type="Pfam" id="PF17800">
    <property type="entry name" value="NPL"/>
    <property type="match status" value="1"/>
</dbReference>
<dbReference type="InterPro" id="IPR041232">
    <property type="entry name" value="NPL"/>
</dbReference>
<feature type="domain" description="PPIase FKBP-type" evidence="7">
    <location>
        <begin position="419"/>
        <end position="505"/>
    </location>
</feature>
<dbReference type="InterPro" id="IPR046357">
    <property type="entry name" value="PPIase_dom_sf"/>
</dbReference>
<comment type="caution">
    <text evidence="8">The sequence shown here is derived from an EMBL/GenBank/DDBJ whole genome shotgun (WGS) entry which is preliminary data.</text>
</comment>